<evidence type="ECO:0000313" key="2">
    <source>
        <dbReference type="EMBL" id="QCW84798.1"/>
    </source>
</evidence>
<dbReference type="InterPro" id="IPR021133">
    <property type="entry name" value="HEAT_type_2"/>
</dbReference>
<dbReference type="SUPFAM" id="SSF48371">
    <property type="entry name" value="ARM repeat"/>
    <property type="match status" value="1"/>
</dbReference>
<sequence length="211" mass="23934">MSIVKKRTIENAQNNDTKQIHRALPELIDAMESCDVNVRRLAARELAFYPEAAQTLVSCLKRECDSSVREVILTSLTRCDSPEFVEELADCLRSEDASLRNEVIEAMKAITVEVVPVMEQLLVDPDPDVRILAVNILESLRHPKVEQWLINIIERDSHVNVCAAAVDLLCELATEKSRPALEVFITRFSDEPYIRFAAELALYRIKANRIT</sequence>
<protein>
    <submittedName>
        <fullName evidence="2">HEAT repeat domain-containing protein</fullName>
    </submittedName>
</protein>
<dbReference type="PROSITE" id="PS50077">
    <property type="entry name" value="HEAT_REPEAT"/>
    <property type="match status" value="1"/>
</dbReference>
<dbReference type="GO" id="GO:0016491">
    <property type="term" value="F:oxidoreductase activity"/>
    <property type="evidence" value="ECO:0007669"/>
    <property type="project" value="TreeGrafter"/>
</dbReference>
<evidence type="ECO:0000313" key="3">
    <source>
        <dbReference type="Proteomes" id="UP000305881"/>
    </source>
</evidence>
<dbReference type="KEGG" id="mbur:EQU24_10650"/>
<dbReference type="Gene3D" id="1.25.10.10">
    <property type="entry name" value="Leucine-rich Repeat Variant"/>
    <property type="match status" value="1"/>
</dbReference>
<organism evidence="2 3">
    <name type="scientific">Methylotuvimicrobium buryatense</name>
    <name type="common">Methylomicrobium buryatense</name>
    <dbReference type="NCBI Taxonomy" id="95641"/>
    <lineage>
        <taxon>Bacteria</taxon>
        <taxon>Pseudomonadati</taxon>
        <taxon>Pseudomonadota</taxon>
        <taxon>Gammaproteobacteria</taxon>
        <taxon>Methylococcales</taxon>
        <taxon>Methylococcaceae</taxon>
        <taxon>Methylotuvimicrobium</taxon>
    </lineage>
</organism>
<name>A0A4P9UTC0_METBY</name>
<reference evidence="3" key="1">
    <citation type="journal article" date="2019" name="J. Bacteriol.">
        <title>A Mutagenic Screen Identifies a TonB-Dependent Receptor Required for the Lanthanide Metal Switch in the Type I Methanotroph 'Methylotuvimicrobium buryatense' 5GB1C.</title>
        <authorList>
            <person name="Groom J.D."/>
            <person name="Ford S.M."/>
            <person name="Pesesky M.W."/>
            <person name="Lidstrom M.E."/>
        </authorList>
    </citation>
    <scope>NUCLEOTIDE SEQUENCE [LARGE SCALE GENOMIC DNA]</scope>
    <source>
        <strain evidence="3">5GB1C</strain>
    </source>
</reference>
<dbReference type="EMBL" id="CP035467">
    <property type="protein sequence ID" value="QCW84798.1"/>
    <property type="molecule type" value="Genomic_DNA"/>
</dbReference>
<dbReference type="PANTHER" id="PTHR12697">
    <property type="entry name" value="PBS LYASE HEAT-LIKE PROTEIN"/>
    <property type="match status" value="1"/>
</dbReference>
<dbReference type="PANTHER" id="PTHR12697:SF5">
    <property type="entry name" value="DEOXYHYPUSINE HYDROXYLASE"/>
    <property type="match status" value="1"/>
</dbReference>
<keyword evidence="3" id="KW-1185">Reference proteome</keyword>
<dbReference type="SMART" id="SM00567">
    <property type="entry name" value="EZ_HEAT"/>
    <property type="match status" value="4"/>
</dbReference>
<proteinExistence type="predicted"/>
<dbReference type="AlphaFoldDB" id="A0A4P9UTC0"/>
<dbReference type="InterPro" id="IPR016024">
    <property type="entry name" value="ARM-type_fold"/>
</dbReference>
<evidence type="ECO:0000256" key="1">
    <source>
        <dbReference type="ARBA" id="ARBA00045876"/>
    </source>
</evidence>
<dbReference type="Pfam" id="PF13646">
    <property type="entry name" value="HEAT_2"/>
    <property type="match status" value="1"/>
</dbReference>
<dbReference type="OrthoDB" id="7359267at2"/>
<dbReference type="STRING" id="675511.GCA_000341735_00908"/>
<dbReference type="InterPro" id="IPR004155">
    <property type="entry name" value="PBS_lyase_HEAT"/>
</dbReference>
<dbReference type="Proteomes" id="UP000305881">
    <property type="component" value="Chromosome"/>
</dbReference>
<comment type="function">
    <text evidence="1">Catalyzes the hydroxylation of the N(6)-(4-aminobutyl)-L-lysine intermediate produced by deoxyhypusine synthase/DHPS on a critical lysine of the eukaryotic translation initiation factor 5A/eIF-5A. This is the second step of the post-translational modification of that lysine into an unusual amino acid residue named hypusine. Hypusination is unique to mature eIF-5A factor and is essential for its function.</text>
</comment>
<gene>
    <name evidence="2" type="ORF">EQU24_10650</name>
</gene>
<accession>A0A4P9UTC0</accession>
<dbReference type="InterPro" id="IPR011989">
    <property type="entry name" value="ARM-like"/>
</dbReference>